<dbReference type="EMBL" id="CP000360">
    <property type="protein sequence ID" value="ABF42172.1"/>
    <property type="molecule type" value="Genomic_DNA"/>
</dbReference>
<dbReference type="RefSeq" id="WP_011523971.1">
    <property type="nucleotide sequence ID" value="NC_008009.1"/>
</dbReference>
<proteinExistence type="predicted"/>
<evidence type="ECO:0000313" key="2">
    <source>
        <dbReference type="Proteomes" id="UP000002432"/>
    </source>
</evidence>
<dbReference type="STRING" id="204669.Acid345_3171"/>
<protein>
    <submittedName>
        <fullName evidence="1">Uncharacterized protein</fullName>
    </submittedName>
</protein>
<reference evidence="1 2" key="1">
    <citation type="journal article" date="2009" name="Appl. Environ. Microbiol.">
        <title>Three genomes from the phylum Acidobacteria provide insight into the lifestyles of these microorganisms in soils.</title>
        <authorList>
            <person name="Ward N.L."/>
            <person name="Challacombe J.F."/>
            <person name="Janssen P.H."/>
            <person name="Henrissat B."/>
            <person name="Coutinho P.M."/>
            <person name="Wu M."/>
            <person name="Xie G."/>
            <person name="Haft D.H."/>
            <person name="Sait M."/>
            <person name="Badger J."/>
            <person name="Barabote R.D."/>
            <person name="Bradley B."/>
            <person name="Brettin T.S."/>
            <person name="Brinkac L.M."/>
            <person name="Bruce D."/>
            <person name="Creasy T."/>
            <person name="Daugherty S.C."/>
            <person name="Davidsen T.M."/>
            <person name="DeBoy R.T."/>
            <person name="Detter J.C."/>
            <person name="Dodson R.J."/>
            <person name="Durkin A.S."/>
            <person name="Ganapathy A."/>
            <person name="Gwinn-Giglio M."/>
            <person name="Han C.S."/>
            <person name="Khouri H."/>
            <person name="Kiss H."/>
            <person name="Kothari S.P."/>
            <person name="Madupu R."/>
            <person name="Nelson K.E."/>
            <person name="Nelson W.C."/>
            <person name="Paulsen I."/>
            <person name="Penn K."/>
            <person name="Ren Q."/>
            <person name="Rosovitz M.J."/>
            <person name="Selengut J.D."/>
            <person name="Shrivastava S."/>
            <person name="Sullivan S.A."/>
            <person name="Tapia R."/>
            <person name="Thompson L.S."/>
            <person name="Watkins K.L."/>
            <person name="Yang Q."/>
            <person name="Yu C."/>
            <person name="Zafar N."/>
            <person name="Zhou L."/>
            <person name="Kuske C.R."/>
        </authorList>
    </citation>
    <scope>NUCLEOTIDE SEQUENCE [LARGE SCALE GENOMIC DNA]</scope>
    <source>
        <strain evidence="1 2">Ellin345</strain>
    </source>
</reference>
<sequence>MALTSHPTHPVGGQAVRAKILADTVCQPHGRVERGQVVTVTADEYWLLRAAGKAELAVADIAPEVPEVQAEQLAEDPFVKLEAMTKPEICAFAKEQFGLELKERMPKDELIAAVAMATGKVSA</sequence>
<name>Q1ILS8_KORVE</name>
<keyword evidence="2" id="KW-1185">Reference proteome</keyword>
<dbReference type="HOGENOM" id="CLU_2012223_0_0_0"/>
<dbReference type="KEGG" id="aba:Acid345_3171"/>
<accession>Q1ILS8</accession>
<dbReference type="EnsemblBacteria" id="ABF42172">
    <property type="protein sequence ID" value="ABF42172"/>
    <property type="gene ID" value="Acid345_3171"/>
</dbReference>
<dbReference type="AlphaFoldDB" id="Q1ILS8"/>
<gene>
    <name evidence="1" type="ordered locus">Acid345_3171</name>
</gene>
<evidence type="ECO:0000313" key="1">
    <source>
        <dbReference type="EMBL" id="ABF42172.1"/>
    </source>
</evidence>
<dbReference type="Proteomes" id="UP000002432">
    <property type="component" value="Chromosome"/>
</dbReference>
<organism evidence="1 2">
    <name type="scientific">Koribacter versatilis (strain Ellin345)</name>
    <dbReference type="NCBI Taxonomy" id="204669"/>
    <lineage>
        <taxon>Bacteria</taxon>
        <taxon>Pseudomonadati</taxon>
        <taxon>Acidobacteriota</taxon>
        <taxon>Terriglobia</taxon>
        <taxon>Terriglobales</taxon>
        <taxon>Candidatus Korobacteraceae</taxon>
        <taxon>Candidatus Korobacter</taxon>
    </lineage>
</organism>